<dbReference type="EMBL" id="KI968804">
    <property type="protein sequence ID" value="EUN22719.1"/>
    <property type="molecule type" value="Genomic_DNA"/>
</dbReference>
<dbReference type="Proteomes" id="UP000054337">
    <property type="component" value="Unassembled WGS sequence"/>
</dbReference>
<sequence>GPGGATINAADERRAHHYSSRAWFTIAMSIMCSCLYPSTYAHKDGWCDGMPNARVPTG</sequence>
<dbReference type="AlphaFoldDB" id="W7E6I4"/>
<accession>W7E6I4</accession>
<protein>
    <submittedName>
        <fullName evidence="1">Uncharacterized protein</fullName>
    </submittedName>
</protein>
<feature type="non-terminal residue" evidence="1">
    <location>
        <position position="1"/>
    </location>
</feature>
<gene>
    <name evidence="1" type="ORF">COCVIDRAFT_110669</name>
</gene>
<name>W7E6I4_BIPV3</name>
<organism evidence="1 2">
    <name type="scientific">Bipolaris victoriae (strain FI3)</name>
    <name type="common">Victoria blight of oats agent</name>
    <name type="synonym">Cochliobolus victoriae</name>
    <dbReference type="NCBI Taxonomy" id="930091"/>
    <lineage>
        <taxon>Eukaryota</taxon>
        <taxon>Fungi</taxon>
        <taxon>Dikarya</taxon>
        <taxon>Ascomycota</taxon>
        <taxon>Pezizomycotina</taxon>
        <taxon>Dothideomycetes</taxon>
        <taxon>Pleosporomycetidae</taxon>
        <taxon>Pleosporales</taxon>
        <taxon>Pleosporineae</taxon>
        <taxon>Pleosporaceae</taxon>
        <taxon>Bipolaris</taxon>
    </lineage>
</organism>
<reference evidence="1 2" key="1">
    <citation type="journal article" date="2013" name="PLoS Genet.">
        <title>Comparative genome structure, secondary metabolite, and effector coding capacity across Cochliobolus pathogens.</title>
        <authorList>
            <person name="Condon B.J."/>
            <person name="Leng Y."/>
            <person name="Wu D."/>
            <person name="Bushley K.E."/>
            <person name="Ohm R.A."/>
            <person name="Otillar R."/>
            <person name="Martin J."/>
            <person name="Schackwitz W."/>
            <person name="Grimwood J."/>
            <person name="MohdZainudin N."/>
            <person name="Xue C."/>
            <person name="Wang R."/>
            <person name="Manning V.A."/>
            <person name="Dhillon B."/>
            <person name="Tu Z.J."/>
            <person name="Steffenson B.J."/>
            <person name="Salamov A."/>
            <person name="Sun H."/>
            <person name="Lowry S."/>
            <person name="LaButti K."/>
            <person name="Han J."/>
            <person name="Copeland A."/>
            <person name="Lindquist E."/>
            <person name="Barry K."/>
            <person name="Schmutz J."/>
            <person name="Baker S.E."/>
            <person name="Ciuffetti L.M."/>
            <person name="Grigoriev I.V."/>
            <person name="Zhong S."/>
            <person name="Turgeon B.G."/>
        </authorList>
    </citation>
    <scope>NUCLEOTIDE SEQUENCE [LARGE SCALE GENOMIC DNA]</scope>
    <source>
        <strain evidence="1 2">FI3</strain>
    </source>
</reference>
<evidence type="ECO:0000313" key="1">
    <source>
        <dbReference type="EMBL" id="EUN22719.1"/>
    </source>
</evidence>
<dbReference type="HOGENOM" id="CLU_2984409_0_0_1"/>
<proteinExistence type="predicted"/>
<dbReference type="GeneID" id="26249828"/>
<dbReference type="RefSeq" id="XP_014552294.1">
    <property type="nucleotide sequence ID" value="XM_014696808.1"/>
</dbReference>
<evidence type="ECO:0000313" key="2">
    <source>
        <dbReference type="Proteomes" id="UP000054337"/>
    </source>
</evidence>
<keyword evidence="2" id="KW-1185">Reference proteome</keyword>